<feature type="transmembrane region" description="Helical" evidence="1">
    <location>
        <begin position="42"/>
        <end position="59"/>
    </location>
</feature>
<keyword evidence="1" id="KW-0812">Transmembrane</keyword>
<dbReference type="EMBL" id="SEWF01000010">
    <property type="protein sequence ID" value="RYU95966.1"/>
    <property type="molecule type" value="Genomic_DNA"/>
</dbReference>
<name>A0A4Q5M118_9BACT</name>
<feature type="transmembrane region" description="Helical" evidence="1">
    <location>
        <begin position="12"/>
        <end position="30"/>
    </location>
</feature>
<keyword evidence="1" id="KW-0472">Membrane</keyword>
<dbReference type="OrthoDB" id="9930630at2"/>
<protein>
    <submittedName>
        <fullName evidence="2">Uncharacterized protein</fullName>
    </submittedName>
</protein>
<dbReference type="RefSeq" id="WP_130020574.1">
    <property type="nucleotide sequence ID" value="NZ_SEWF01000010.1"/>
</dbReference>
<evidence type="ECO:0000313" key="2">
    <source>
        <dbReference type="EMBL" id="RYU95966.1"/>
    </source>
</evidence>
<proteinExistence type="predicted"/>
<dbReference type="AlphaFoldDB" id="A0A4Q5M118"/>
<evidence type="ECO:0000313" key="3">
    <source>
        <dbReference type="Proteomes" id="UP000293162"/>
    </source>
</evidence>
<keyword evidence="3" id="KW-1185">Reference proteome</keyword>
<comment type="caution">
    <text evidence="2">The sequence shown here is derived from an EMBL/GenBank/DDBJ whole genome shotgun (WGS) entry which is preliminary data.</text>
</comment>
<sequence length="69" mass="7825">MQGKLVKKLPVIMLAVMIIITAAVLVAYYSGNQELALLTQKIHFYVIAVGAIISLFLFFKQRWQNKKAE</sequence>
<keyword evidence="1" id="KW-1133">Transmembrane helix</keyword>
<organism evidence="2 3">
    <name type="scientific">Emticicia agri</name>
    <dbReference type="NCBI Taxonomy" id="2492393"/>
    <lineage>
        <taxon>Bacteria</taxon>
        <taxon>Pseudomonadati</taxon>
        <taxon>Bacteroidota</taxon>
        <taxon>Cytophagia</taxon>
        <taxon>Cytophagales</taxon>
        <taxon>Leadbetterellaceae</taxon>
        <taxon>Emticicia</taxon>
    </lineage>
</organism>
<accession>A0A4Q5M118</accession>
<evidence type="ECO:0000256" key="1">
    <source>
        <dbReference type="SAM" id="Phobius"/>
    </source>
</evidence>
<reference evidence="2 3" key="1">
    <citation type="submission" date="2019-02" db="EMBL/GenBank/DDBJ databases">
        <title>Bacterial novel species Emticicia sp. 17J42-9 isolated from soil.</title>
        <authorList>
            <person name="Jung H.-Y."/>
        </authorList>
    </citation>
    <scope>NUCLEOTIDE SEQUENCE [LARGE SCALE GENOMIC DNA]</scope>
    <source>
        <strain evidence="2 3">17J42-9</strain>
    </source>
</reference>
<gene>
    <name evidence="2" type="ORF">EWM59_08695</name>
</gene>
<dbReference type="Proteomes" id="UP000293162">
    <property type="component" value="Unassembled WGS sequence"/>
</dbReference>